<name>A0A317FIS8_9PROT</name>
<comment type="similarity">
    <text evidence="5">Belongs to the ABC transporter superfamily. Macrolide exporter (TC 3.A.1.122) family.</text>
</comment>
<dbReference type="InterPro" id="IPR003439">
    <property type="entry name" value="ABC_transporter-like_ATP-bd"/>
</dbReference>
<dbReference type="SMART" id="SM00382">
    <property type="entry name" value="AAA"/>
    <property type="match status" value="1"/>
</dbReference>
<dbReference type="SUPFAM" id="SSF52540">
    <property type="entry name" value="P-loop containing nucleoside triphosphate hydrolases"/>
    <property type="match status" value="1"/>
</dbReference>
<evidence type="ECO:0000259" key="6">
    <source>
        <dbReference type="PROSITE" id="PS50893"/>
    </source>
</evidence>
<sequence>MSGALIETEGLTRHYPAGEGVVAALQDVSVAVEPGAFVAAMGPSGSGKSTFLNLVGCLDRPTRGRYRLMGDDTAALSADRLAELRSRRLGFVFQSFNLLPRVDALGNVELPMIYRGVGRRARRDRAAQALAMVGLGERLHHRPSQLSGGQMQRVAIARALVNGPDLLLADEPTGALDSVTGLEIMALFQALNAAGVAILMVTHDAEVAAFATRTLRFRDGRLVSDTRHAPRDAAEALAAMRPGAQGIAA</sequence>
<dbReference type="RefSeq" id="WP_109868853.1">
    <property type="nucleotide sequence ID" value="NZ_QGNA01000001.1"/>
</dbReference>
<comment type="caution">
    <text evidence="7">The sequence shown here is derived from an EMBL/GenBank/DDBJ whole genome shotgun (WGS) entry which is preliminary data.</text>
</comment>
<evidence type="ECO:0000313" key="8">
    <source>
        <dbReference type="Proteomes" id="UP000245765"/>
    </source>
</evidence>
<evidence type="ECO:0000256" key="3">
    <source>
        <dbReference type="ARBA" id="ARBA00022741"/>
    </source>
</evidence>
<dbReference type="GO" id="GO:0098796">
    <property type="term" value="C:membrane protein complex"/>
    <property type="evidence" value="ECO:0007669"/>
    <property type="project" value="UniProtKB-ARBA"/>
</dbReference>
<dbReference type="Pfam" id="PF00005">
    <property type="entry name" value="ABC_tran"/>
    <property type="match status" value="1"/>
</dbReference>
<evidence type="ECO:0000256" key="4">
    <source>
        <dbReference type="ARBA" id="ARBA00022840"/>
    </source>
</evidence>
<dbReference type="InterPro" id="IPR003593">
    <property type="entry name" value="AAA+_ATPase"/>
</dbReference>
<dbReference type="GO" id="GO:0016887">
    <property type="term" value="F:ATP hydrolysis activity"/>
    <property type="evidence" value="ECO:0007669"/>
    <property type="project" value="InterPro"/>
</dbReference>
<feature type="domain" description="ABC transporter" evidence="6">
    <location>
        <begin position="6"/>
        <end position="244"/>
    </location>
</feature>
<dbReference type="PROSITE" id="PS50893">
    <property type="entry name" value="ABC_TRANSPORTER_2"/>
    <property type="match status" value="1"/>
</dbReference>
<dbReference type="GO" id="GO:0005524">
    <property type="term" value="F:ATP binding"/>
    <property type="evidence" value="ECO:0007669"/>
    <property type="project" value="UniProtKB-KW"/>
</dbReference>
<evidence type="ECO:0000256" key="1">
    <source>
        <dbReference type="ARBA" id="ARBA00022448"/>
    </source>
</evidence>
<keyword evidence="1" id="KW-0813">Transport</keyword>
<evidence type="ECO:0000256" key="5">
    <source>
        <dbReference type="ARBA" id="ARBA00038388"/>
    </source>
</evidence>
<gene>
    <name evidence="7" type="ORF">DFH01_02735</name>
</gene>
<evidence type="ECO:0000256" key="2">
    <source>
        <dbReference type="ARBA" id="ARBA00022519"/>
    </source>
</evidence>
<dbReference type="AlphaFoldDB" id="A0A317FIS8"/>
<dbReference type="Proteomes" id="UP000245765">
    <property type="component" value="Unassembled WGS sequence"/>
</dbReference>
<dbReference type="GO" id="GO:0005886">
    <property type="term" value="C:plasma membrane"/>
    <property type="evidence" value="ECO:0007669"/>
    <property type="project" value="TreeGrafter"/>
</dbReference>
<keyword evidence="2" id="KW-0997">Cell inner membrane</keyword>
<keyword evidence="2" id="KW-1003">Cell membrane</keyword>
<evidence type="ECO:0000313" key="7">
    <source>
        <dbReference type="EMBL" id="PWS38232.1"/>
    </source>
</evidence>
<keyword evidence="2" id="KW-0472">Membrane</keyword>
<reference evidence="8" key="1">
    <citation type="submission" date="2018-05" db="EMBL/GenBank/DDBJ databases">
        <authorList>
            <person name="Du Z."/>
            <person name="Wang X."/>
        </authorList>
    </citation>
    <scope>NUCLEOTIDE SEQUENCE [LARGE SCALE GENOMIC DNA]</scope>
    <source>
        <strain evidence="8">CQN31</strain>
    </source>
</reference>
<dbReference type="PROSITE" id="PS00211">
    <property type="entry name" value="ABC_TRANSPORTER_1"/>
    <property type="match status" value="1"/>
</dbReference>
<dbReference type="InterPro" id="IPR027417">
    <property type="entry name" value="P-loop_NTPase"/>
</dbReference>
<keyword evidence="8" id="KW-1185">Reference proteome</keyword>
<dbReference type="PANTHER" id="PTHR24220:SF86">
    <property type="entry name" value="ABC TRANSPORTER ABCH.1"/>
    <property type="match status" value="1"/>
</dbReference>
<organism evidence="7 8">
    <name type="scientific">Falsiroseomonas bella</name>
    <dbReference type="NCBI Taxonomy" id="2184016"/>
    <lineage>
        <taxon>Bacteria</taxon>
        <taxon>Pseudomonadati</taxon>
        <taxon>Pseudomonadota</taxon>
        <taxon>Alphaproteobacteria</taxon>
        <taxon>Acetobacterales</taxon>
        <taxon>Roseomonadaceae</taxon>
        <taxon>Falsiroseomonas</taxon>
    </lineage>
</organism>
<dbReference type="CDD" id="cd03255">
    <property type="entry name" value="ABC_MJ0796_LolCDE_FtsE"/>
    <property type="match status" value="1"/>
</dbReference>
<keyword evidence="4 7" id="KW-0067">ATP-binding</keyword>
<dbReference type="EMBL" id="QGNA01000001">
    <property type="protein sequence ID" value="PWS38232.1"/>
    <property type="molecule type" value="Genomic_DNA"/>
</dbReference>
<keyword evidence="3" id="KW-0547">Nucleotide-binding</keyword>
<proteinExistence type="inferred from homology"/>
<protein>
    <submittedName>
        <fullName evidence="7">Macrolide ABC transporter ATP-binding protein</fullName>
    </submittedName>
</protein>
<dbReference type="InterPro" id="IPR017871">
    <property type="entry name" value="ABC_transporter-like_CS"/>
</dbReference>
<dbReference type="OrthoDB" id="9802264at2"/>
<dbReference type="InterPro" id="IPR017911">
    <property type="entry name" value="MacB-like_ATP-bd"/>
</dbReference>
<dbReference type="FunFam" id="3.40.50.300:FF:000032">
    <property type="entry name" value="Export ABC transporter ATP-binding protein"/>
    <property type="match status" value="1"/>
</dbReference>
<dbReference type="InterPro" id="IPR015854">
    <property type="entry name" value="ABC_transpr_LolD-like"/>
</dbReference>
<accession>A0A317FIS8</accession>
<dbReference type="PANTHER" id="PTHR24220">
    <property type="entry name" value="IMPORT ATP-BINDING PROTEIN"/>
    <property type="match status" value="1"/>
</dbReference>
<dbReference type="GO" id="GO:0022857">
    <property type="term" value="F:transmembrane transporter activity"/>
    <property type="evidence" value="ECO:0007669"/>
    <property type="project" value="TreeGrafter"/>
</dbReference>
<dbReference type="Gene3D" id="3.40.50.300">
    <property type="entry name" value="P-loop containing nucleotide triphosphate hydrolases"/>
    <property type="match status" value="1"/>
</dbReference>